<evidence type="ECO:0000259" key="3">
    <source>
        <dbReference type="Pfam" id="PF01590"/>
    </source>
</evidence>
<dbReference type="InterPro" id="IPR003018">
    <property type="entry name" value="GAF"/>
</dbReference>
<evidence type="ECO:0000256" key="2">
    <source>
        <dbReference type="ARBA" id="ARBA00023054"/>
    </source>
</evidence>
<feature type="domain" description="GAF" evidence="3">
    <location>
        <begin position="161"/>
        <end position="289"/>
    </location>
</feature>
<sequence>MLATQCRNARADAAVVVRPGQKNRLEILAAYPGPVASKPALDWVARAHEPFHRVMADGKSVLVPEMPAPGGSTEPLGTVLGVPIRNEATVRAVALFLLRASTTHEGSAPLTLLETTPLLLEHYELRLAFDHGQAAMKRLGQVLDVLTVVNRSHRFLSAAMALCNEMATRLDCSRVSLGFLNGRCVKVQAMSHTDTVNREMKRVQAIEAAMEECLDQDVEVIYPASDTAAVVCRATAGLAGEHGPAGVLSLPIREDGGAAAVMTLERTPERPFDRPEEIEAVRLICDLCAPRLLDLRQNDRWFGARVASWARQPMESLIGHEHTWIKVAAILFFFLMVFLATTRGDYRLDAAFVLEARNQQAVVAPFDAFTKSVLVAPGDRVEAGQTILGTLETTELRLKRAALKAEQLGYRKQMTASMRDRKTADAQIAGAQSDKLAAEIRLVDSKIEQATLVAPITGRIISEDLKQQIGAPVETGEILFEIARIDALRATLFVPETSVAGVTAGQAGELASEGHPGQRIRFVIEQVNPIAEIVDHQNVFRVHARIVNHLEWMRPGMKGRARISAGQRSRLWIVSHRVVDWLRMALWI</sequence>
<dbReference type="GO" id="GO:0030313">
    <property type="term" value="C:cell envelope"/>
    <property type="evidence" value="ECO:0007669"/>
    <property type="project" value="UniProtKB-SubCell"/>
</dbReference>
<reference evidence="4 5" key="1">
    <citation type="submission" date="2019-11" db="EMBL/GenBank/DDBJ databases">
        <title>Comparative genomics of hydrocarbon-degrading Desulfosarcina strains.</title>
        <authorList>
            <person name="Watanabe M."/>
            <person name="Kojima H."/>
            <person name="Fukui M."/>
        </authorList>
    </citation>
    <scope>NUCLEOTIDE SEQUENCE [LARGE SCALE GENOMIC DNA]</scope>
    <source>
        <strain evidence="4 5">PL12</strain>
    </source>
</reference>
<comment type="subcellular location">
    <subcellularLocation>
        <location evidence="1">Cell envelope</location>
    </subcellularLocation>
</comment>
<dbReference type="EMBL" id="AP021874">
    <property type="protein sequence ID" value="BBO69406.1"/>
    <property type="molecule type" value="Genomic_DNA"/>
</dbReference>
<evidence type="ECO:0000256" key="1">
    <source>
        <dbReference type="ARBA" id="ARBA00004196"/>
    </source>
</evidence>
<keyword evidence="5" id="KW-1185">Reference proteome</keyword>
<keyword evidence="2" id="KW-0175">Coiled coil</keyword>
<evidence type="ECO:0000313" key="5">
    <source>
        <dbReference type="Proteomes" id="UP000427906"/>
    </source>
</evidence>
<protein>
    <recommendedName>
        <fullName evidence="3">GAF domain-containing protein</fullName>
    </recommendedName>
</protein>
<dbReference type="KEGG" id="dalk:DSCA_33360"/>
<organism evidence="4 5">
    <name type="scientific">Desulfosarcina alkanivorans</name>
    <dbReference type="NCBI Taxonomy" id="571177"/>
    <lineage>
        <taxon>Bacteria</taxon>
        <taxon>Pseudomonadati</taxon>
        <taxon>Thermodesulfobacteriota</taxon>
        <taxon>Desulfobacteria</taxon>
        <taxon>Desulfobacterales</taxon>
        <taxon>Desulfosarcinaceae</taxon>
        <taxon>Desulfosarcina</taxon>
    </lineage>
</organism>
<dbReference type="PANTHER" id="PTHR32347">
    <property type="entry name" value="EFFLUX SYSTEM COMPONENT YKNX-RELATED"/>
    <property type="match status" value="1"/>
</dbReference>
<dbReference type="PANTHER" id="PTHR32347:SF23">
    <property type="entry name" value="BLL5650 PROTEIN"/>
    <property type="match status" value="1"/>
</dbReference>
<dbReference type="AlphaFoldDB" id="A0A5K7YJM2"/>
<dbReference type="SUPFAM" id="SSF111369">
    <property type="entry name" value="HlyD-like secretion proteins"/>
    <property type="match status" value="1"/>
</dbReference>
<dbReference type="Gene3D" id="3.30.450.40">
    <property type="match status" value="1"/>
</dbReference>
<proteinExistence type="predicted"/>
<dbReference type="Gene3D" id="2.40.30.170">
    <property type="match status" value="1"/>
</dbReference>
<name>A0A5K7YJM2_9BACT</name>
<dbReference type="Proteomes" id="UP000427906">
    <property type="component" value="Chromosome"/>
</dbReference>
<dbReference type="InterPro" id="IPR029016">
    <property type="entry name" value="GAF-like_dom_sf"/>
</dbReference>
<gene>
    <name evidence="4" type="ORF">DSCA_33360</name>
</gene>
<accession>A0A5K7YJM2</accession>
<dbReference type="Pfam" id="PF01590">
    <property type="entry name" value="GAF"/>
    <property type="match status" value="1"/>
</dbReference>
<evidence type="ECO:0000313" key="4">
    <source>
        <dbReference type="EMBL" id="BBO69406.1"/>
    </source>
</evidence>
<dbReference type="SUPFAM" id="SSF55781">
    <property type="entry name" value="GAF domain-like"/>
    <property type="match status" value="1"/>
</dbReference>
<dbReference type="InterPro" id="IPR050465">
    <property type="entry name" value="UPF0194_transport"/>
</dbReference>